<feature type="domain" description="Glycosyltransferase 2-like" evidence="1">
    <location>
        <begin position="15"/>
        <end position="171"/>
    </location>
</feature>
<dbReference type="OrthoDB" id="153025at2"/>
<dbReference type="GO" id="GO:0016758">
    <property type="term" value="F:hexosyltransferase activity"/>
    <property type="evidence" value="ECO:0007669"/>
    <property type="project" value="UniProtKB-ARBA"/>
</dbReference>
<dbReference type="PANTHER" id="PTHR22916">
    <property type="entry name" value="GLYCOSYLTRANSFERASE"/>
    <property type="match status" value="1"/>
</dbReference>
<evidence type="ECO:0000259" key="1">
    <source>
        <dbReference type="Pfam" id="PF00535"/>
    </source>
</evidence>
<organism evidence="2 3">
    <name type="scientific">Agromyces intestinalis</name>
    <dbReference type="NCBI Taxonomy" id="2592652"/>
    <lineage>
        <taxon>Bacteria</taxon>
        <taxon>Bacillati</taxon>
        <taxon>Actinomycetota</taxon>
        <taxon>Actinomycetes</taxon>
        <taxon>Micrococcales</taxon>
        <taxon>Microbacteriaceae</taxon>
        <taxon>Agromyces</taxon>
    </lineage>
</organism>
<evidence type="ECO:0000313" key="3">
    <source>
        <dbReference type="Proteomes" id="UP000324678"/>
    </source>
</evidence>
<dbReference type="InterPro" id="IPR029044">
    <property type="entry name" value="Nucleotide-diphossugar_trans"/>
</dbReference>
<dbReference type="AlphaFoldDB" id="A0A5C1YCA1"/>
<gene>
    <name evidence="2" type="ORF">FLP10_03985</name>
</gene>
<evidence type="ECO:0000313" key="2">
    <source>
        <dbReference type="EMBL" id="QEO13671.1"/>
    </source>
</evidence>
<protein>
    <submittedName>
        <fullName evidence="2">Glycosyltransferase family 2 protein</fullName>
    </submittedName>
</protein>
<name>A0A5C1YCA1_9MICO</name>
<keyword evidence="3" id="KW-1185">Reference proteome</keyword>
<dbReference type="Proteomes" id="UP000324678">
    <property type="component" value="Chromosome"/>
</dbReference>
<dbReference type="InterPro" id="IPR001173">
    <property type="entry name" value="Glyco_trans_2-like"/>
</dbReference>
<dbReference type="SUPFAM" id="SSF53448">
    <property type="entry name" value="Nucleotide-diphospho-sugar transferases"/>
    <property type="match status" value="1"/>
</dbReference>
<dbReference type="Gene3D" id="3.90.550.10">
    <property type="entry name" value="Spore Coat Polysaccharide Biosynthesis Protein SpsA, Chain A"/>
    <property type="match status" value="1"/>
</dbReference>
<dbReference type="RefSeq" id="WP_149159694.1">
    <property type="nucleotide sequence ID" value="NZ_CP043505.1"/>
</dbReference>
<accession>A0A5C1YCA1</accession>
<reference evidence="2 3" key="1">
    <citation type="submission" date="2019-09" db="EMBL/GenBank/DDBJ databases">
        <title>Genome sequencing of strain KACC 19306.</title>
        <authorList>
            <person name="Heo J."/>
            <person name="Kim S.-J."/>
            <person name="Kim J.-S."/>
            <person name="Hong S.-B."/>
            <person name="Kwon S.-W."/>
        </authorList>
    </citation>
    <scope>NUCLEOTIDE SEQUENCE [LARGE SCALE GENOMIC DNA]</scope>
    <source>
        <strain evidence="2 3">KACC 19306</strain>
    </source>
</reference>
<dbReference type="PANTHER" id="PTHR22916:SF3">
    <property type="entry name" value="UDP-GLCNAC:BETAGAL BETA-1,3-N-ACETYLGLUCOSAMINYLTRANSFERASE-LIKE PROTEIN 1"/>
    <property type="match status" value="1"/>
</dbReference>
<dbReference type="CDD" id="cd00761">
    <property type="entry name" value="Glyco_tranf_GTA_type"/>
    <property type="match status" value="1"/>
</dbReference>
<sequence>MGDGVTAADDATMDCVIPTHARAGMLHRAIDGVLDQSEPPGEIHVVSDIPDTESEAVCRELNARAGGSIQYHERTGSAGVSASRNAGVRSSSADWIAFLDDDDYWHPDYLRRVRSRIREATADVIVTWMSEVHGEDVVDGLAIAENLPPRAVVVWNPGATGSNIVVRRSAMEAIGGFDESLKMKNDTDFFYRLLESGARYEVVRERLVYQTKHDAGQLTGYSEARALALESYVSKHWDALGRFGRMENRMWAHYMRARMSPTALSRARHYLGAVANIPPTKYLRLHRFFRWRTSVPPNLENRSAS</sequence>
<dbReference type="Pfam" id="PF00535">
    <property type="entry name" value="Glycos_transf_2"/>
    <property type="match status" value="1"/>
</dbReference>
<keyword evidence="2" id="KW-0808">Transferase</keyword>
<proteinExistence type="predicted"/>
<dbReference type="EMBL" id="CP043505">
    <property type="protein sequence ID" value="QEO13671.1"/>
    <property type="molecule type" value="Genomic_DNA"/>
</dbReference>
<dbReference type="KEGG" id="ail:FLP10_03985"/>